<accession>A0ABQ9T8Q1</accession>
<dbReference type="Proteomes" id="UP001266305">
    <property type="component" value="Unassembled WGS sequence"/>
</dbReference>
<dbReference type="EMBL" id="JASSZA010000411">
    <property type="protein sequence ID" value="KAK2081118.1"/>
    <property type="molecule type" value="Genomic_DNA"/>
</dbReference>
<protein>
    <submittedName>
        <fullName evidence="2">Uncharacterized protein</fullName>
    </submittedName>
</protein>
<keyword evidence="3" id="KW-1185">Reference proteome</keyword>
<feature type="region of interest" description="Disordered" evidence="1">
    <location>
        <begin position="1"/>
        <end position="31"/>
    </location>
</feature>
<feature type="compositionally biased region" description="Polar residues" evidence="1">
    <location>
        <begin position="1"/>
        <end position="22"/>
    </location>
</feature>
<reference evidence="2 3" key="1">
    <citation type="submission" date="2023-05" db="EMBL/GenBank/DDBJ databases">
        <title>B98-5 Cell Line De Novo Hybrid Assembly: An Optical Mapping Approach.</title>
        <authorList>
            <person name="Kananen K."/>
            <person name="Auerbach J.A."/>
            <person name="Kautto E."/>
            <person name="Blachly J.S."/>
        </authorList>
    </citation>
    <scope>NUCLEOTIDE SEQUENCE [LARGE SCALE GENOMIC DNA]</scope>
    <source>
        <strain evidence="2">B95-8</strain>
        <tissue evidence="2">Cell line</tissue>
    </source>
</reference>
<comment type="caution">
    <text evidence="2">The sequence shown here is derived from an EMBL/GenBank/DDBJ whole genome shotgun (WGS) entry which is preliminary data.</text>
</comment>
<evidence type="ECO:0000256" key="1">
    <source>
        <dbReference type="SAM" id="MobiDB-lite"/>
    </source>
</evidence>
<evidence type="ECO:0000313" key="3">
    <source>
        <dbReference type="Proteomes" id="UP001266305"/>
    </source>
</evidence>
<name>A0ABQ9T8Q1_SAGOE</name>
<proteinExistence type="predicted"/>
<organism evidence="2 3">
    <name type="scientific">Saguinus oedipus</name>
    <name type="common">Cotton-top tamarin</name>
    <name type="synonym">Oedipomidas oedipus</name>
    <dbReference type="NCBI Taxonomy" id="9490"/>
    <lineage>
        <taxon>Eukaryota</taxon>
        <taxon>Metazoa</taxon>
        <taxon>Chordata</taxon>
        <taxon>Craniata</taxon>
        <taxon>Vertebrata</taxon>
        <taxon>Euteleostomi</taxon>
        <taxon>Mammalia</taxon>
        <taxon>Eutheria</taxon>
        <taxon>Euarchontoglires</taxon>
        <taxon>Primates</taxon>
        <taxon>Haplorrhini</taxon>
        <taxon>Platyrrhini</taxon>
        <taxon>Cebidae</taxon>
        <taxon>Callitrichinae</taxon>
        <taxon>Saguinus</taxon>
    </lineage>
</organism>
<sequence length="121" mass="13164">MDRWAQQENQATWLSDPSTAPEQQLLPPGTFNKTQPHPNLLSGQSVFPALKAAHSSDPWAGQHLRSPLLPVWCLPSGRLCKEAGQQAQEDAGSLAESWERCLGSFCHTKPAAASHSWTAHG</sequence>
<gene>
    <name evidence="2" type="ORF">P7K49_040233</name>
</gene>
<evidence type="ECO:0000313" key="2">
    <source>
        <dbReference type="EMBL" id="KAK2081118.1"/>
    </source>
</evidence>